<feature type="domain" description="Gram-positive cocci surface proteins LPxTG" evidence="7">
    <location>
        <begin position="54"/>
        <end position="89"/>
    </location>
</feature>
<keyword evidence="1" id="KW-0134">Cell wall</keyword>
<keyword evidence="6" id="KW-0472">Membrane</keyword>
<keyword evidence="3" id="KW-0732">Signal</keyword>
<feature type="compositionally biased region" description="Polar residues" evidence="5">
    <location>
        <begin position="9"/>
        <end position="22"/>
    </location>
</feature>
<evidence type="ECO:0000313" key="8">
    <source>
        <dbReference type="EMBL" id="TYK93499.1"/>
    </source>
</evidence>
<evidence type="ECO:0000259" key="7">
    <source>
        <dbReference type="PROSITE" id="PS50847"/>
    </source>
</evidence>
<dbReference type="STRING" id="1314.SD89_08945"/>
<gene>
    <name evidence="8" type="ORF">E0F66_12050</name>
</gene>
<dbReference type="EMBL" id="SJLL01000419">
    <property type="protein sequence ID" value="TYK93499.1"/>
    <property type="molecule type" value="Genomic_DNA"/>
</dbReference>
<dbReference type="AlphaFoldDB" id="A0A5S4THD3"/>
<evidence type="ECO:0000256" key="6">
    <source>
        <dbReference type="SAM" id="Phobius"/>
    </source>
</evidence>
<evidence type="ECO:0000256" key="5">
    <source>
        <dbReference type="SAM" id="MobiDB-lite"/>
    </source>
</evidence>
<organism evidence="8 9">
    <name type="scientific">Streptococcus pyogenes</name>
    <dbReference type="NCBI Taxonomy" id="1314"/>
    <lineage>
        <taxon>Bacteria</taxon>
        <taxon>Bacillati</taxon>
        <taxon>Bacillota</taxon>
        <taxon>Bacilli</taxon>
        <taxon>Lactobacillales</taxon>
        <taxon>Streptococcaceae</taxon>
        <taxon>Streptococcus</taxon>
    </lineage>
</organism>
<sequence>AAEKPAASSLVSEQTVQQPTSKRSSDKKEEQEQSYSPNRSLSRQVRAHESGKYLPSTGEKAQPLFIATMTLMSLFGSLLVTKRQKETKK</sequence>
<dbReference type="NCBIfam" id="TIGR01167">
    <property type="entry name" value="LPXTG_anchor"/>
    <property type="match status" value="1"/>
</dbReference>
<feature type="region of interest" description="Disordered" evidence="5">
    <location>
        <begin position="1"/>
        <end position="59"/>
    </location>
</feature>
<keyword evidence="4" id="KW-0572">Peptidoglycan-anchor</keyword>
<dbReference type="RefSeq" id="WP_148842663.1">
    <property type="nucleotide sequence ID" value="NZ_SJLL01000419.1"/>
</dbReference>
<feature type="transmembrane region" description="Helical" evidence="6">
    <location>
        <begin position="61"/>
        <end position="80"/>
    </location>
</feature>
<keyword evidence="6" id="KW-1133">Transmembrane helix</keyword>
<proteinExistence type="predicted"/>
<reference evidence="8 9" key="1">
    <citation type="submission" date="2019-02" db="EMBL/GenBank/DDBJ databases">
        <title>Novel genomic isolates of S. pyogenes and S. dysgalactiae subsp. equisimilis associated to necrotising fasciitis (NSTI).</title>
        <authorList>
            <person name="Barrantes I."/>
        </authorList>
    </citation>
    <scope>NUCLEOTIDE SEQUENCE [LARGE SCALE GENOMIC DNA]</scope>
    <source>
        <strain evidence="8 9">SPY2028</strain>
    </source>
</reference>
<evidence type="ECO:0000256" key="1">
    <source>
        <dbReference type="ARBA" id="ARBA00022512"/>
    </source>
</evidence>
<dbReference type="Proteomes" id="UP000324058">
    <property type="component" value="Unassembled WGS sequence"/>
</dbReference>
<evidence type="ECO:0000256" key="4">
    <source>
        <dbReference type="ARBA" id="ARBA00023088"/>
    </source>
</evidence>
<comment type="caution">
    <text evidence="8">The sequence shown here is derived from an EMBL/GenBank/DDBJ whole genome shotgun (WGS) entry which is preliminary data.</text>
</comment>
<accession>A0A5S4THD3</accession>
<protein>
    <submittedName>
        <fullName evidence="8">LPXTG cell wall anchor domain-containing protein</fullName>
    </submittedName>
</protein>
<evidence type="ECO:0000256" key="3">
    <source>
        <dbReference type="ARBA" id="ARBA00022729"/>
    </source>
</evidence>
<feature type="non-terminal residue" evidence="8">
    <location>
        <position position="1"/>
    </location>
</feature>
<name>A0A5S4THD3_STRPY</name>
<feature type="compositionally biased region" description="Polar residues" evidence="5">
    <location>
        <begin position="33"/>
        <end position="43"/>
    </location>
</feature>
<evidence type="ECO:0000256" key="2">
    <source>
        <dbReference type="ARBA" id="ARBA00022525"/>
    </source>
</evidence>
<dbReference type="PROSITE" id="PS50847">
    <property type="entry name" value="GRAM_POS_ANCHORING"/>
    <property type="match status" value="1"/>
</dbReference>
<dbReference type="InterPro" id="IPR019931">
    <property type="entry name" value="LPXTG_anchor"/>
</dbReference>
<keyword evidence="6" id="KW-0812">Transmembrane</keyword>
<evidence type="ECO:0000313" key="9">
    <source>
        <dbReference type="Proteomes" id="UP000324058"/>
    </source>
</evidence>
<keyword evidence="2" id="KW-0964">Secreted</keyword>
<dbReference type="Pfam" id="PF00746">
    <property type="entry name" value="Gram_pos_anchor"/>
    <property type="match status" value="1"/>
</dbReference>